<proteinExistence type="predicted"/>
<name>A0AAD5P3H6_ACENE</name>
<dbReference type="Pfam" id="PF13976">
    <property type="entry name" value="gag_pre-integrs"/>
    <property type="match status" value="1"/>
</dbReference>
<gene>
    <name evidence="3" type="ORF">LWI28_028701</name>
</gene>
<dbReference type="Proteomes" id="UP001064489">
    <property type="component" value="Chromosome 1"/>
</dbReference>
<reference evidence="3" key="1">
    <citation type="journal article" date="2022" name="Plant J.">
        <title>Strategies of tolerance reflected in two North American maple genomes.</title>
        <authorList>
            <person name="McEvoy S.L."/>
            <person name="Sezen U.U."/>
            <person name="Trouern-Trend A."/>
            <person name="McMahon S.M."/>
            <person name="Schaberg P.G."/>
            <person name="Yang J."/>
            <person name="Wegrzyn J.L."/>
            <person name="Swenson N.G."/>
        </authorList>
    </citation>
    <scope>NUCLEOTIDE SEQUENCE</scope>
    <source>
        <strain evidence="3">91603</strain>
    </source>
</reference>
<feature type="compositionally biased region" description="Basic and acidic residues" evidence="1">
    <location>
        <begin position="97"/>
        <end position="116"/>
    </location>
</feature>
<accession>A0AAD5P3H6</accession>
<feature type="compositionally biased region" description="Basic and acidic residues" evidence="1">
    <location>
        <begin position="138"/>
        <end position="165"/>
    </location>
</feature>
<organism evidence="3 4">
    <name type="scientific">Acer negundo</name>
    <name type="common">Box elder</name>
    <dbReference type="NCBI Taxonomy" id="4023"/>
    <lineage>
        <taxon>Eukaryota</taxon>
        <taxon>Viridiplantae</taxon>
        <taxon>Streptophyta</taxon>
        <taxon>Embryophyta</taxon>
        <taxon>Tracheophyta</taxon>
        <taxon>Spermatophyta</taxon>
        <taxon>Magnoliopsida</taxon>
        <taxon>eudicotyledons</taxon>
        <taxon>Gunneridae</taxon>
        <taxon>Pentapetalae</taxon>
        <taxon>rosids</taxon>
        <taxon>malvids</taxon>
        <taxon>Sapindales</taxon>
        <taxon>Sapindaceae</taxon>
        <taxon>Hippocastanoideae</taxon>
        <taxon>Acereae</taxon>
        <taxon>Acer</taxon>
    </lineage>
</organism>
<dbReference type="AlphaFoldDB" id="A0AAD5P3H6"/>
<reference evidence="3" key="2">
    <citation type="submission" date="2023-02" db="EMBL/GenBank/DDBJ databases">
        <authorList>
            <person name="Swenson N.G."/>
            <person name="Wegrzyn J.L."/>
            <person name="Mcevoy S.L."/>
        </authorList>
    </citation>
    <scope>NUCLEOTIDE SEQUENCE</scope>
    <source>
        <strain evidence="3">91603</strain>
        <tissue evidence="3">Leaf</tissue>
    </source>
</reference>
<evidence type="ECO:0000313" key="3">
    <source>
        <dbReference type="EMBL" id="KAI9196978.1"/>
    </source>
</evidence>
<feature type="region of interest" description="Disordered" evidence="1">
    <location>
        <begin position="97"/>
        <end position="165"/>
    </location>
</feature>
<feature type="compositionally biased region" description="Acidic residues" evidence="1">
    <location>
        <begin position="122"/>
        <end position="133"/>
    </location>
</feature>
<feature type="domain" description="GAG-pre-integrase" evidence="2">
    <location>
        <begin position="60"/>
        <end position="99"/>
    </location>
</feature>
<dbReference type="EMBL" id="JAJSOW010000003">
    <property type="protein sequence ID" value="KAI9196978.1"/>
    <property type="molecule type" value="Genomic_DNA"/>
</dbReference>
<comment type="caution">
    <text evidence="3">The sequence shown here is derived from an EMBL/GenBank/DDBJ whole genome shotgun (WGS) entry which is preliminary data.</text>
</comment>
<sequence>MHDGIVRTIHEVRHVKGLKKNLLSLGQLDYLGCKSHTENGIMKIVRGVLVVMKAEKIAANLYMLKVETLQESDACVASSNHGEETTMMWHHKLGHISEQENQLQRERDDITSKEISETTEVQVEDNPEQENLDSSEATPEHEVQESVDPKAIEARRSTRERRPPA</sequence>
<evidence type="ECO:0000313" key="4">
    <source>
        <dbReference type="Proteomes" id="UP001064489"/>
    </source>
</evidence>
<dbReference type="InterPro" id="IPR025724">
    <property type="entry name" value="GAG-pre-integrase_dom"/>
</dbReference>
<keyword evidence="4" id="KW-1185">Reference proteome</keyword>
<protein>
    <recommendedName>
        <fullName evidence="2">GAG-pre-integrase domain-containing protein</fullName>
    </recommendedName>
</protein>
<evidence type="ECO:0000259" key="2">
    <source>
        <dbReference type="Pfam" id="PF13976"/>
    </source>
</evidence>
<evidence type="ECO:0000256" key="1">
    <source>
        <dbReference type="SAM" id="MobiDB-lite"/>
    </source>
</evidence>